<protein>
    <submittedName>
        <fullName evidence="1">Uncharacterized protein</fullName>
    </submittedName>
</protein>
<name>A0A5B7D9D5_PORTR</name>
<evidence type="ECO:0000313" key="1">
    <source>
        <dbReference type="EMBL" id="MPC17806.1"/>
    </source>
</evidence>
<dbReference type="Proteomes" id="UP000324222">
    <property type="component" value="Unassembled WGS sequence"/>
</dbReference>
<comment type="caution">
    <text evidence="1">The sequence shown here is derived from an EMBL/GenBank/DDBJ whole genome shotgun (WGS) entry which is preliminary data.</text>
</comment>
<accession>A0A5B7D9D5</accession>
<gene>
    <name evidence="1" type="ORF">E2C01_010672</name>
</gene>
<evidence type="ECO:0000313" key="2">
    <source>
        <dbReference type="Proteomes" id="UP000324222"/>
    </source>
</evidence>
<dbReference type="AlphaFoldDB" id="A0A5B7D9D5"/>
<reference evidence="1 2" key="1">
    <citation type="submission" date="2019-05" db="EMBL/GenBank/DDBJ databases">
        <title>Another draft genome of Portunus trituberculatus and its Hox gene families provides insights of decapod evolution.</title>
        <authorList>
            <person name="Jeong J.-H."/>
            <person name="Song I."/>
            <person name="Kim S."/>
            <person name="Choi T."/>
            <person name="Kim D."/>
            <person name="Ryu S."/>
            <person name="Kim W."/>
        </authorList>
    </citation>
    <scope>NUCLEOTIDE SEQUENCE [LARGE SCALE GENOMIC DNA]</scope>
    <source>
        <tissue evidence="1">Muscle</tissue>
    </source>
</reference>
<dbReference type="EMBL" id="VSRR010000622">
    <property type="protein sequence ID" value="MPC17806.1"/>
    <property type="molecule type" value="Genomic_DNA"/>
</dbReference>
<proteinExistence type="predicted"/>
<keyword evidence="2" id="KW-1185">Reference proteome</keyword>
<sequence length="92" mass="9688">MKAVRVTMQAPTHRYSLCVLSAALSCQAASTERLQQTAAAAHGKLKFNCSADDAEAGPVVHGDGFVGQTGLRCAIFNSPTTLIFLWSLSPPP</sequence>
<dbReference type="PROSITE" id="PS51257">
    <property type="entry name" value="PROKAR_LIPOPROTEIN"/>
    <property type="match status" value="1"/>
</dbReference>
<organism evidence="1 2">
    <name type="scientific">Portunus trituberculatus</name>
    <name type="common">Swimming crab</name>
    <name type="synonym">Neptunus trituberculatus</name>
    <dbReference type="NCBI Taxonomy" id="210409"/>
    <lineage>
        <taxon>Eukaryota</taxon>
        <taxon>Metazoa</taxon>
        <taxon>Ecdysozoa</taxon>
        <taxon>Arthropoda</taxon>
        <taxon>Crustacea</taxon>
        <taxon>Multicrustacea</taxon>
        <taxon>Malacostraca</taxon>
        <taxon>Eumalacostraca</taxon>
        <taxon>Eucarida</taxon>
        <taxon>Decapoda</taxon>
        <taxon>Pleocyemata</taxon>
        <taxon>Brachyura</taxon>
        <taxon>Eubrachyura</taxon>
        <taxon>Portunoidea</taxon>
        <taxon>Portunidae</taxon>
        <taxon>Portuninae</taxon>
        <taxon>Portunus</taxon>
    </lineage>
</organism>